<dbReference type="RefSeq" id="WP_209382070.1">
    <property type="nucleotide sequence ID" value="NZ_JAGIZB010000060.1"/>
</dbReference>
<dbReference type="Proteomes" id="UP000681594">
    <property type="component" value="Unassembled WGS sequence"/>
</dbReference>
<reference evidence="2 3" key="1">
    <citation type="submission" date="2021-03" db="EMBL/GenBank/DDBJ databases">
        <authorList>
            <person name="So Y."/>
        </authorList>
    </citation>
    <scope>NUCLEOTIDE SEQUENCE [LARGE SCALE GENOMIC DNA]</scope>
    <source>
        <strain evidence="2 3">SSH11</strain>
    </source>
</reference>
<evidence type="ECO:0000256" key="1">
    <source>
        <dbReference type="SAM" id="Phobius"/>
    </source>
</evidence>
<evidence type="ECO:0000313" key="2">
    <source>
        <dbReference type="EMBL" id="MBP0447806.1"/>
    </source>
</evidence>
<feature type="transmembrane region" description="Helical" evidence="1">
    <location>
        <begin position="81"/>
        <end position="99"/>
    </location>
</feature>
<sequence length="145" mass="15218">MNRTLIALVSGLLFGLGLVVSQMVNPEKVLNFLDVSGNWDPSLAFVMGAAVLAAALGFTLAKRRQAPLYAPSFSGPTKTKVDARLVVGSLIFGTGWGLVGYCPGPVLASFLWAGAPAVVFLVAMLVGMAAFSITDKYLPRRTKSA</sequence>
<dbReference type="EMBL" id="JAGIZB010000060">
    <property type="protein sequence ID" value="MBP0447806.1"/>
    <property type="molecule type" value="Genomic_DNA"/>
</dbReference>
<dbReference type="Pfam" id="PF20398">
    <property type="entry name" value="DUF6691"/>
    <property type="match status" value="1"/>
</dbReference>
<keyword evidence="1" id="KW-0812">Transmembrane</keyword>
<organism evidence="2 3">
    <name type="scientific">Pararoseomonas baculiformis</name>
    <dbReference type="NCBI Taxonomy" id="2820812"/>
    <lineage>
        <taxon>Bacteria</taxon>
        <taxon>Pseudomonadati</taxon>
        <taxon>Pseudomonadota</taxon>
        <taxon>Alphaproteobacteria</taxon>
        <taxon>Acetobacterales</taxon>
        <taxon>Acetobacteraceae</taxon>
        <taxon>Pararoseomonas</taxon>
    </lineage>
</organism>
<keyword evidence="1" id="KW-1133">Transmembrane helix</keyword>
<comment type="caution">
    <text evidence="2">The sequence shown here is derived from an EMBL/GenBank/DDBJ whole genome shotgun (WGS) entry which is preliminary data.</text>
</comment>
<keyword evidence="3" id="KW-1185">Reference proteome</keyword>
<feature type="transmembrane region" description="Helical" evidence="1">
    <location>
        <begin position="111"/>
        <end position="133"/>
    </location>
</feature>
<name>A0ABS4ALQ1_9PROT</name>
<proteinExistence type="predicted"/>
<evidence type="ECO:0000313" key="3">
    <source>
        <dbReference type="Proteomes" id="UP000681594"/>
    </source>
</evidence>
<feature type="transmembrane region" description="Helical" evidence="1">
    <location>
        <begin position="42"/>
        <end position="61"/>
    </location>
</feature>
<protein>
    <submittedName>
        <fullName evidence="2">YeeE/YedE family protein</fullName>
    </submittedName>
</protein>
<gene>
    <name evidence="2" type="ORF">J8J14_23975</name>
</gene>
<accession>A0ABS4ALQ1</accession>
<dbReference type="InterPro" id="IPR046513">
    <property type="entry name" value="DUF6691"/>
</dbReference>
<keyword evidence="1" id="KW-0472">Membrane</keyword>